<keyword evidence="2" id="KW-1185">Reference proteome</keyword>
<evidence type="ECO:0000313" key="2">
    <source>
        <dbReference type="Proteomes" id="UP000736672"/>
    </source>
</evidence>
<dbReference type="EMBL" id="JAGTJS010000010">
    <property type="protein sequence ID" value="KAH7254665.1"/>
    <property type="molecule type" value="Genomic_DNA"/>
</dbReference>
<dbReference type="PANTHER" id="PTHR24148:SF64">
    <property type="entry name" value="HETEROKARYON INCOMPATIBILITY DOMAIN-CONTAINING PROTEIN"/>
    <property type="match status" value="1"/>
</dbReference>
<proteinExistence type="predicted"/>
<protein>
    <submittedName>
        <fullName evidence="1">Uncharacterized protein</fullName>
    </submittedName>
</protein>
<gene>
    <name evidence="1" type="ORF">B0J15DRAFT_34396</name>
</gene>
<dbReference type="OrthoDB" id="2157530at2759"/>
<organism evidence="1 2">
    <name type="scientific">Fusarium solani</name>
    <name type="common">Filamentous fungus</name>
    <dbReference type="NCBI Taxonomy" id="169388"/>
    <lineage>
        <taxon>Eukaryota</taxon>
        <taxon>Fungi</taxon>
        <taxon>Dikarya</taxon>
        <taxon>Ascomycota</taxon>
        <taxon>Pezizomycotina</taxon>
        <taxon>Sordariomycetes</taxon>
        <taxon>Hypocreomycetidae</taxon>
        <taxon>Hypocreales</taxon>
        <taxon>Nectriaceae</taxon>
        <taxon>Fusarium</taxon>
        <taxon>Fusarium solani species complex</taxon>
    </lineage>
</organism>
<dbReference type="Gene3D" id="3.40.50.720">
    <property type="entry name" value="NAD(P)-binding Rossmann-like Domain"/>
    <property type="match status" value="1"/>
</dbReference>
<dbReference type="InterPro" id="IPR052895">
    <property type="entry name" value="HetReg/Transcr_Mod"/>
</dbReference>
<accession>A0A9P9HBN3</accession>
<sequence length="242" mass="27601">MGFDDEDFPMSEELREDALERYVVYVRSPKYPIQRLSRQPTGKPRKQQLMHFAVASALRHFTYFQRLWTVQEAVLAKDGSVILVNRHVLTWDEFTHKDFLEPEEFVEVSNRPHTSFLGISSLRRQLAVGRRQSPPERLLDVIQDFSELACSETVDKIYGLVAITRKAPQDPVDFSVKVVDYDNVDDIASFLEKSSIEVVISALRVASLESGVAEINLAKAAAKSKTRKRFVASEWSTVVPEK</sequence>
<evidence type="ECO:0000313" key="1">
    <source>
        <dbReference type="EMBL" id="KAH7254665.1"/>
    </source>
</evidence>
<dbReference type="AlphaFoldDB" id="A0A9P9HBN3"/>
<name>A0A9P9HBN3_FUSSL</name>
<comment type="caution">
    <text evidence="1">The sequence shown here is derived from an EMBL/GenBank/DDBJ whole genome shotgun (WGS) entry which is preliminary data.</text>
</comment>
<dbReference type="Proteomes" id="UP000736672">
    <property type="component" value="Unassembled WGS sequence"/>
</dbReference>
<reference evidence="1" key="1">
    <citation type="journal article" date="2021" name="Nat. Commun.">
        <title>Genetic determinants of endophytism in the Arabidopsis root mycobiome.</title>
        <authorList>
            <person name="Mesny F."/>
            <person name="Miyauchi S."/>
            <person name="Thiergart T."/>
            <person name="Pickel B."/>
            <person name="Atanasova L."/>
            <person name="Karlsson M."/>
            <person name="Huettel B."/>
            <person name="Barry K.W."/>
            <person name="Haridas S."/>
            <person name="Chen C."/>
            <person name="Bauer D."/>
            <person name="Andreopoulos W."/>
            <person name="Pangilinan J."/>
            <person name="LaButti K."/>
            <person name="Riley R."/>
            <person name="Lipzen A."/>
            <person name="Clum A."/>
            <person name="Drula E."/>
            <person name="Henrissat B."/>
            <person name="Kohler A."/>
            <person name="Grigoriev I.V."/>
            <person name="Martin F.M."/>
            <person name="Hacquard S."/>
        </authorList>
    </citation>
    <scope>NUCLEOTIDE SEQUENCE</scope>
    <source>
        <strain evidence="1">FSSC 5 MPI-SDFR-AT-0091</strain>
    </source>
</reference>
<dbReference type="PANTHER" id="PTHR24148">
    <property type="entry name" value="ANKYRIN REPEAT DOMAIN-CONTAINING PROTEIN 39 HOMOLOG-RELATED"/>
    <property type="match status" value="1"/>
</dbReference>